<dbReference type="GO" id="GO:0004725">
    <property type="term" value="F:protein tyrosine phosphatase activity"/>
    <property type="evidence" value="ECO:0007669"/>
    <property type="project" value="UniProtKB-EC"/>
</dbReference>
<gene>
    <name evidence="5" type="ORF">B7H23_14580</name>
</gene>
<name>A0A231UTX3_9HYPH</name>
<dbReference type="InterPro" id="IPR016195">
    <property type="entry name" value="Pol/histidinol_Pase-like"/>
</dbReference>
<proteinExistence type="inferred from homology"/>
<dbReference type="Proteomes" id="UP000215405">
    <property type="component" value="Unassembled WGS sequence"/>
</dbReference>
<comment type="caution">
    <text evidence="5">The sequence shown here is derived from an EMBL/GenBank/DDBJ whole genome shotgun (WGS) entry which is preliminary data.</text>
</comment>
<dbReference type="GO" id="GO:0030145">
    <property type="term" value="F:manganese ion binding"/>
    <property type="evidence" value="ECO:0007669"/>
    <property type="project" value="InterPro"/>
</dbReference>
<keyword evidence="6" id="KW-1185">Reference proteome</keyword>
<sequence length="273" mass="30538">MRFMIDLHSHLLPGLDDGSPDLQTSLAMAKMAVEDGTRLMACTPHRTPGLYDTTADQIRSSVSAFRTELDKAGIPLTICGGSDIHICPELPELLAAEPEYRLAKSDYFLFEPPHQFLPPRLIELVEKVRAAGFRPILTHPERLRWVRRHYDVFEGLIRAGCLVQVTAGSLEGRFGSEAKELAWRMLDEGRIDIIASDAHNLTSRPPRLSAAAALIADAAGEAEQWRMTVERPASILRNEALEPVGMSSVEQVKMQQTPTRSRAPQRLWERLLR</sequence>
<evidence type="ECO:0000256" key="3">
    <source>
        <dbReference type="ARBA" id="ARBA00022801"/>
    </source>
</evidence>
<dbReference type="AlphaFoldDB" id="A0A231UTX3"/>
<dbReference type="Pfam" id="PF19567">
    <property type="entry name" value="CpsB_CapC"/>
    <property type="match status" value="1"/>
</dbReference>
<dbReference type="Gene3D" id="3.20.20.140">
    <property type="entry name" value="Metal-dependent hydrolases"/>
    <property type="match status" value="1"/>
</dbReference>
<dbReference type="PANTHER" id="PTHR39181">
    <property type="entry name" value="TYROSINE-PROTEIN PHOSPHATASE YWQE"/>
    <property type="match status" value="1"/>
</dbReference>
<dbReference type="PANTHER" id="PTHR39181:SF1">
    <property type="entry name" value="TYROSINE-PROTEIN PHOSPHATASE YWQE"/>
    <property type="match status" value="1"/>
</dbReference>
<protein>
    <recommendedName>
        <fullName evidence="2">protein-tyrosine-phosphatase</fullName>
        <ecNumber evidence="2">3.1.3.48</ecNumber>
    </recommendedName>
</protein>
<reference evidence="6" key="1">
    <citation type="journal article" date="2017" name="Int. J. Syst. Evol. Microbiol.">
        <title>Notoacmeibacter marinus gen. nov., sp. nov., isolated from the gut of a limpet and proposal of Notoacmeibacteraceae fam. nov. in the order Rhizobiales of the class Alphaproteobacteria.</title>
        <authorList>
            <person name="Huang Z."/>
            <person name="Guo F."/>
            <person name="Lai Q."/>
        </authorList>
    </citation>
    <scope>NUCLEOTIDE SEQUENCE [LARGE SCALE GENOMIC DNA]</scope>
    <source>
        <strain evidence="6">XMTR2A4</strain>
    </source>
</reference>
<keyword evidence="3" id="KW-0378">Hydrolase</keyword>
<dbReference type="SUPFAM" id="SSF89550">
    <property type="entry name" value="PHP domain-like"/>
    <property type="match status" value="1"/>
</dbReference>
<comment type="similarity">
    <text evidence="1">Belongs to the metallo-dependent hydrolases superfamily. CpsB/CapC family.</text>
</comment>
<evidence type="ECO:0000313" key="6">
    <source>
        <dbReference type="Proteomes" id="UP000215405"/>
    </source>
</evidence>
<dbReference type="InterPro" id="IPR016667">
    <property type="entry name" value="Caps_polysacc_synth_CpsB/CapC"/>
</dbReference>
<evidence type="ECO:0000256" key="1">
    <source>
        <dbReference type="ARBA" id="ARBA00005750"/>
    </source>
</evidence>
<dbReference type="EMBL" id="NBYO01000003">
    <property type="protein sequence ID" value="OXS99384.1"/>
    <property type="molecule type" value="Genomic_DNA"/>
</dbReference>
<comment type="catalytic activity">
    <reaction evidence="4">
        <text>O-phospho-L-tyrosyl-[protein] + H2O = L-tyrosyl-[protein] + phosphate</text>
        <dbReference type="Rhea" id="RHEA:10684"/>
        <dbReference type="Rhea" id="RHEA-COMP:10136"/>
        <dbReference type="Rhea" id="RHEA-COMP:20101"/>
        <dbReference type="ChEBI" id="CHEBI:15377"/>
        <dbReference type="ChEBI" id="CHEBI:43474"/>
        <dbReference type="ChEBI" id="CHEBI:46858"/>
        <dbReference type="ChEBI" id="CHEBI:61978"/>
        <dbReference type="EC" id="3.1.3.48"/>
    </reaction>
</comment>
<dbReference type="EC" id="3.1.3.48" evidence="2"/>
<evidence type="ECO:0000256" key="2">
    <source>
        <dbReference type="ARBA" id="ARBA00013064"/>
    </source>
</evidence>
<evidence type="ECO:0000256" key="4">
    <source>
        <dbReference type="ARBA" id="ARBA00051722"/>
    </source>
</evidence>
<organism evidence="5 6">
    <name type="scientific">Notoacmeibacter marinus</name>
    <dbReference type="NCBI Taxonomy" id="1876515"/>
    <lineage>
        <taxon>Bacteria</taxon>
        <taxon>Pseudomonadati</taxon>
        <taxon>Pseudomonadota</taxon>
        <taxon>Alphaproteobacteria</taxon>
        <taxon>Hyphomicrobiales</taxon>
        <taxon>Notoacmeibacteraceae</taxon>
        <taxon>Notoacmeibacter</taxon>
    </lineage>
</organism>
<accession>A0A231UTX3</accession>
<dbReference type="PIRSF" id="PIRSF016557">
    <property type="entry name" value="Caps_synth_CpsB"/>
    <property type="match status" value="1"/>
</dbReference>
<evidence type="ECO:0000313" key="5">
    <source>
        <dbReference type="EMBL" id="OXS99384.1"/>
    </source>
</evidence>